<organism evidence="5 6">
    <name type="scientific">Abyssobacteria bacterium (strain SURF_5)</name>
    <dbReference type="NCBI Taxonomy" id="2093360"/>
    <lineage>
        <taxon>Bacteria</taxon>
        <taxon>Pseudomonadati</taxon>
        <taxon>Candidatus Hydrogenedentota</taxon>
        <taxon>Candidatus Abyssobacteria</taxon>
    </lineage>
</organism>
<evidence type="ECO:0000259" key="4">
    <source>
        <dbReference type="SMART" id="SM00228"/>
    </source>
</evidence>
<comment type="similarity">
    <text evidence="1">Belongs to the peptidase S1C family.</text>
</comment>
<evidence type="ECO:0000256" key="2">
    <source>
        <dbReference type="ARBA" id="ARBA00022670"/>
    </source>
</evidence>
<dbReference type="SUPFAM" id="SSF50494">
    <property type="entry name" value="Trypsin-like serine proteases"/>
    <property type="match status" value="1"/>
</dbReference>
<sequence>MNHERLQQILKLISGNDFGQTAGGGIAAEPSDTELLDAYSRAVISVVDNVGPAVVRISGGHRPPGQPQPEQMGAGSGVVIAPDGYILTNDHVVHQIKSLSATFADGDQLDATIAGTDPATDLAVIRVNASDLPYAGFGDSTQLRVGQLVIAIGNPFGFQSTVSTGVVSALGRALRSREGRLIENIIQHTAPLNPGNSGGPLVDSRGRVVGINTAIIYLAQGIGFSIPSSTAKWVVSQLLMHGRVRRGFLGISATQRPLDRRIARHHQLKNDQVIEVVTVDPLGPASQAGISVGDLIVSIDQHLITSVDDIHRFLSEWPIGQPVAVSLIRRTELLRLTVVPAEAKTAG</sequence>
<dbReference type="AlphaFoldDB" id="A0A3A4NQL8"/>
<dbReference type="Proteomes" id="UP000265882">
    <property type="component" value="Unassembled WGS sequence"/>
</dbReference>
<dbReference type="InterPro" id="IPR009003">
    <property type="entry name" value="Peptidase_S1_PA"/>
</dbReference>
<name>A0A3A4NQL8_ABYX5</name>
<protein>
    <submittedName>
        <fullName evidence="5">PDZ domain-containing protein</fullName>
    </submittedName>
</protein>
<dbReference type="Gene3D" id="2.30.42.10">
    <property type="match status" value="1"/>
</dbReference>
<dbReference type="InterPro" id="IPR001478">
    <property type="entry name" value="PDZ"/>
</dbReference>
<evidence type="ECO:0000313" key="5">
    <source>
        <dbReference type="EMBL" id="RJP19360.1"/>
    </source>
</evidence>
<dbReference type="PANTHER" id="PTHR43343:SF3">
    <property type="entry name" value="PROTEASE DO-LIKE 8, CHLOROPLASTIC"/>
    <property type="match status" value="1"/>
</dbReference>
<dbReference type="PANTHER" id="PTHR43343">
    <property type="entry name" value="PEPTIDASE S12"/>
    <property type="match status" value="1"/>
</dbReference>
<dbReference type="InterPro" id="IPR001940">
    <property type="entry name" value="Peptidase_S1C"/>
</dbReference>
<dbReference type="SUPFAM" id="SSF50156">
    <property type="entry name" value="PDZ domain-like"/>
    <property type="match status" value="1"/>
</dbReference>
<dbReference type="PRINTS" id="PR00834">
    <property type="entry name" value="PROTEASES2C"/>
</dbReference>
<dbReference type="GO" id="GO:0006508">
    <property type="term" value="P:proteolysis"/>
    <property type="evidence" value="ECO:0007669"/>
    <property type="project" value="UniProtKB-KW"/>
</dbReference>
<dbReference type="InterPro" id="IPR036034">
    <property type="entry name" value="PDZ_sf"/>
</dbReference>
<dbReference type="SMART" id="SM00228">
    <property type="entry name" value="PDZ"/>
    <property type="match status" value="1"/>
</dbReference>
<accession>A0A3A4NQL8</accession>
<evidence type="ECO:0000313" key="6">
    <source>
        <dbReference type="Proteomes" id="UP000265882"/>
    </source>
</evidence>
<comment type="caution">
    <text evidence="5">The sequence shown here is derived from an EMBL/GenBank/DDBJ whole genome shotgun (WGS) entry which is preliminary data.</text>
</comment>
<dbReference type="InterPro" id="IPR051201">
    <property type="entry name" value="Chloro_Bact_Ser_Proteases"/>
</dbReference>
<dbReference type="Pfam" id="PF13365">
    <property type="entry name" value="Trypsin_2"/>
    <property type="match status" value="1"/>
</dbReference>
<evidence type="ECO:0000256" key="3">
    <source>
        <dbReference type="ARBA" id="ARBA00022801"/>
    </source>
</evidence>
<feature type="domain" description="PDZ" evidence="4">
    <location>
        <begin position="247"/>
        <end position="331"/>
    </location>
</feature>
<proteinExistence type="inferred from homology"/>
<dbReference type="GO" id="GO:0004252">
    <property type="term" value="F:serine-type endopeptidase activity"/>
    <property type="evidence" value="ECO:0007669"/>
    <property type="project" value="InterPro"/>
</dbReference>
<keyword evidence="3" id="KW-0378">Hydrolase</keyword>
<evidence type="ECO:0000256" key="1">
    <source>
        <dbReference type="ARBA" id="ARBA00010541"/>
    </source>
</evidence>
<dbReference type="InterPro" id="IPR043504">
    <property type="entry name" value="Peptidase_S1_PA_chymotrypsin"/>
</dbReference>
<dbReference type="Pfam" id="PF13180">
    <property type="entry name" value="PDZ_2"/>
    <property type="match status" value="1"/>
</dbReference>
<keyword evidence="2" id="KW-0645">Protease</keyword>
<dbReference type="EMBL" id="QZKU01000091">
    <property type="protein sequence ID" value="RJP19360.1"/>
    <property type="molecule type" value="Genomic_DNA"/>
</dbReference>
<dbReference type="Gene3D" id="2.40.10.10">
    <property type="entry name" value="Trypsin-like serine proteases"/>
    <property type="match status" value="2"/>
</dbReference>
<gene>
    <name evidence="5" type="ORF">C4520_12990</name>
</gene>
<reference evidence="5 6" key="1">
    <citation type="journal article" date="2017" name="ISME J.">
        <title>Energy and carbon metabolisms in a deep terrestrial subsurface fluid microbial community.</title>
        <authorList>
            <person name="Momper L."/>
            <person name="Jungbluth S.P."/>
            <person name="Lee M.D."/>
            <person name="Amend J.P."/>
        </authorList>
    </citation>
    <scope>NUCLEOTIDE SEQUENCE [LARGE SCALE GENOMIC DNA]</scope>
    <source>
        <strain evidence="5">SURF_5</strain>
    </source>
</reference>